<sequence>MPPFKVAKKRTTTKQRMKDAILDLHSKTQKLSLTQLKAYIENLTSMFEEGQFERPTIAISSLNIGDVQVLLQLTHSLDNLEFYNRTPVELSPVYAKWIDITRDAFGKSGPNKALTRITLNNLLIFAHHFVTSQPSTTSSDMNINMNDLNLNAEGLWRYGPVMHKDTKHDLVGRPDYSLWYGNEEDVAVSVVVVETKGVESVTSGVSQTLGYMGCVHRRRKDLQKKDATVYGVVSDGQCWWFLKINNDSEWSEYIITARHGNYQEVVGILVHIFRTAATMSPAQSEGTSLQTHSKEASAESYMGFDEEAVEDDDEEEF</sequence>
<dbReference type="AlphaFoldDB" id="A0A167TRN5"/>
<feature type="compositionally biased region" description="Acidic residues" evidence="1">
    <location>
        <begin position="304"/>
        <end position="317"/>
    </location>
</feature>
<evidence type="ECO:0000313" key="2">
    <source>
        <dbReference type="EMBL" id="KZN88547.1"/>
    </source>
</evidence>
<reference evidence="2" key="1">
    <citation type="journal article" date="2014" name="Genome Announc.">
        <title>Complete sequencing and chromosome-scale genome assembly of the industrial progenitor strain P2niaD18 from the penicillin producer Penicillium chrysogenum.</title>
        <authorList>
            <person name="Specht T."/>
            <person name="Dahlmann T.A."/>
            <person name="Zadra I."/>
            <person name="Kurnsteiner H."/>
            <person name="Kuck U."/>
        </authorList>
    </citation>
    <scope>NUCLEOTIDE SEQUENCE [LARGE SCALE GENOMIC DNA]</scope>
    <source>
        <strain evidence="2">P2niaD18</strain>
    </source>
</reference>
<protein>
    <submittedName>
        <fullName evidence="2">Uncharacterized protein</fullName>
    </submittedName>
</protein>
<accession>A0A167TRN5</accession>
<evidence type="ECO:0000256" key="1">
    <source>
        <dbReference type="SAM" id="MobiDB-lite"/>
    </source>
</evidence>
<dbReference type="EMBL" id="CM002799">
    <property type="protein sequence ID" value="KZN88547.1"/>
    <property type="molecule type" value="Genomic_DNA"/>
</dbReference>
<name>A0A167TRN5_PENCH</name>
<proteinExistence type="predicted"/>
<gene>
    <name evidence="2" type="ORF">EN45_071220</name>
</gene>
<feature type="region of interest" description="Disordered" evidence="1">
    <location>
        <begin position="283"/>
        <end position="317"/>
    </location>
</feature>
<organism evidence="2">
    <name type="scientific">Penicillium chrysogenum</name>
    <name type="common">Penicillium notatum</name>
    <dbReference type="NCBI Taxonomy" id="5076"/>
    <lineage>
        <taxon>Eukaryota</taxon>
        <taxon>Fungi</taxon>
        <taxon>Dikarya</taxon>
        <taxon>Ascomycota</taxon>
        <taxon>Pezizomycotina</taxon>
        <taxon>Eurotiomycetes</taxon>
        <taxon>Eurotiomycetidae</taxon>
        <taxon>Eurotiales</taxon>
        <taxon>Aspergillaceae</taxon>
        <taxon>Penicillium</taxon>
        <taxon>Penicillium chrysogenum species complex</taxon>
    </lineage>
</organism>
<dbReference type="Proteomes" id="UP000076449">
    <property type="component" value="Chromosome II"/>
</dbReference>